<dbReference type="GO" id="GO:0019632">
    <property type="term" value="P:shikimate metabolic process"/>
    <property type="evidence" value="ECO:0007669"/>
    <property type="project" value="TreeGrafter"/>
</dbReference>
<reference evidence="4" key="1">
    <citation type="submission" date="2020-05" db="EMBL/GenBank/DDBJ databases">
        <authorList>
            <person name="Chiriac C."/>
            <person name="Salcher M."/>
            <person name="Ghai R."/>
            <person name="Kavagutti S V."/>
        </authorList>
    </citation>
    <scope>NUCLEOTIDE SEQUENCE</scope>
</reference>
<dbReference type="EMBL" id="CAFBQR010000047">
    <property type="protein sequence ID" value="CAB5061667.1"/>
    <property type="molecule type" value="Genomic_DNA"/>
</dbReference>
<dbReference type="GO" id="GO:0004764">
    <property type="term" value="F:shikimate 3-dehydrogenase (NADP+) activity"/>
    <property type="evidence" value="ECO:0007669"/>
    <property type="project" value="InterPro"/>
</dbReference>
<dbReference type="PANTHER" id="PTHR21089">
    <property type="entry name" value="SHIKIMATE DEHYDROGENASE"/>
    <property type="match status" value="1"/>
</dbReference>
<dbReference type="InterPro" id="IPR036291">
    <property type="entry name" value="NAD(P)-bd_dom_sf"/>
</dbReference>
<dbReference type="GO" id="GO:0009423">
    <property type="term" value="P:chorismate biosynthetic process"/>
    <property type="evidence" value="ECO:0007669"/>
    <property type="project" value="TreeGrafter"/>
</dbReference>
<name>A0A6J6XX82_9ZZZZ</name>
<evidence type="ECO:0000313" key="5">
    <source>
        <dbReference type="EMBL" id="CAB5061667.1"/>
    </source>
</evidence>
<dbReference type="SUPFAM" id="SSF51735">
    <property type="entry name" value="NAD(P)-binding Rossmann-fold domains"/>
    <property type="match status" value="1"/>
</dbReference>
<dbReference type="AlphaFoldDB" id="A0A6J6XX82"/>
<evidence type="ECO:0000313" key="3">
    <source>
        <dbReference type="EMBL" id="CAB4548360.1"/>
    </source>
</evidence>
<evidence type="ECO:0000256" key="1">
    <source>
        <dbReference type="SAM" id="Coils"/>
    </source>
</evidence>
<feature type="coiled-coil region" evidence="1">
    <location>
        <begin position="68"/>
        <end position="95"/>
    </location>
</feature>
<gene>
    <name evidence="3" type="ORF">UFOPK1541_00053</name>
    <name evidence="4" type="ORF">UFOPK3119_00029</name>
    <name evidence="5" type="ORF">UFOPK4348_00359</name>
</gene>
<protein>
    <submittedName>
        <fullName evidence="4">Unannotated protein</fullName>
    </submittedName>
</protein>
<evidence type="ECO:0000259" key="2">
    <source>
        <dbReference type="Pfam" id="PF08501"/>
    </source>
</evidence>
<dbReference type="InterPro" id="IPR046346">
    <property type="entry name" value="Aminoacid_DH-like_N_sf"/>
</dbReference>
<dbReference type="InterPro" id="IPR013708">
    <property type="entry name" value="Shikimate_DH-bd_N"/>
</dbReference>
<dbReference type="SUPFAM" id="SSF53223">
    <property type="entry name" value="Aminoacid dehydrogenase-like, N-terminal domain"/>
    <property type="match status" value="1"/>
</dbReference>
<keyword evidence="1" id="KW-0175">Coiled coil</keyword>
<dbReference type="Gene3D" id="3.40.50.10860">
    <property type="entry name" value="Leucine Dehydrogenase, chain A, domain 1"/>
    <property type="match status" value="1"/>
</dbReference>
<dbReference type="Gene3D" id="3.40.50.720">
    <property type="entry name" value="NAD(P)-binding Rossmann-like Domain"/>
    <property type="match status" value="1"/>
</dbReference>
<dbReference type="EMBL" id="CAFAAX010000001">
    <property type="protein sequence ID" value="CAB4801800.1"/>
    <property type="molecule type" value="Genomic_DNA"/>
</dbReference>
<evidence type="ECO:0000313" key="4">
    <source>
        <dbReference type="EMBL" id="CAB4801800.1"/>
    </source>
</evidence>
<accession>A0A6J6XX82</accession>
<proteinExistence type="predicted"/>
<dbReference type="InterPro" id="IPR022893">
    <property type="entry name" value="Shikimate_DH_fam"/>
</dbReference>
<dbReference type="CDD" id="cd01065">
    <property type="entry name" value="NAD_bind_Shikimate_DH"/>
    <property type="match status" value="1"/>
</dbReference>
<dbReference type="GO" id="GO:0050661">
    <property type="term" value="F:NADP binding"/>
    <property type="evidence" value="ECO:0007669"/>
    <property type="project" value="TreeGrafter"/>
</dbReference>
<dbReference type="PANTHER" id="PTHR21089:SF1">
    <property type="entry name" value="BIFUNCTIONAL 3-DEHYDROQUINATE DEHYDRATASE_SHIKIMATE DEHYDROGENASE, CHLOROPLASTIC"/>
    <property type="match status" value="1"/>
</dbReference>
<organism evidence="4">
    <name type="scientific">freshwater metagenome</name>
    <dbReference type="NCBI Taxonomy" id="449393"/>
    <lineage>
        <taxon>unclassified sequences</taxon>
        <taxon>metagenomes</taxon>
        <taxon>ecological metagenomes</taxon>
    </lineage>
</organism>
<dbReference type="EMBL" id="CAEZTA010000002">
    <property type="protein sequence ID" value="CAB4548360.1"/>
    <property type="molecule type" value="Genomic_DNA"/>
</dbReference>
<sequence>MSAQLIRGAVLGSPISHSLSPVLHNKAFELLGVAGRYEAIEVQSGGLTEFLRERGCEFDYLSLTMPLKEEVLEISEALEIEIDELSSRIQSVNTLIRTSTGWSATSTDGSGFVKALANGGYDHFDSVLVLGAGGTARAVAGALDAIADNVTIMGRSVRRNAAIASCFTKLTPEFLPWDDQIDLRSFGLIVNTTPSGAADLVADNIPSKVDGLLFDVLYKPWPTLIARRWSDSGGKVIGGLELLLYQGIDQINLVEPLGLKLIDEQLRLSLINTLR</sequence>
<dbReference type="GO" id="GO:0005829">
    <property type="term" value="C:cytosol"/>
    <property type="evidence" value="ECO:0007669"/>
    <property type="project" value="TreeGrafter"/>
</dbReference>
<feature type="domain" description="Shikimate dehydrogenase substrate binding N-terminal" evidence="2">
    <location>
        <begin position="10"/>
        <end position="95"/>
    </location>
</feature>
<dbReference type="Pfam" id="PF08501">
    <property type="entry name" value="Shikimate_dh_N"/>
    <property type="match status" value="1"/>
</dbReference>